<reference evidence="2" key="1">
    <citation type="submission" date="2022-06" db="EMBL/GenBank/DDBJ databases">
        <authorList>
            <consortium name="SYNGENTA / RWTH Aachen University"/>
        </authorList>
    </citation>
    <scope>NUCLEOTIDE SEQUENCE</scope>
</reference>
<feature type="transmembrane region" description="Helical" evidence="1">
    <location>
        <begin position="140"/>
        <end position="158"/>
    </location>
</feature>
<keyword evidence="3" id="KW-1185">Reference proteome</keyword>
<evidence type="ECO:0000256" key="1">
    <source>
        <dbReference type="SAM" id="Phobius"/>
    </source>
</evidence>
<accession>A0AAV0B7X4</accession>
<dbReference type="AlphaFoldDB" id="A0AAV0B7X4"/>
<keyword evidence="1" id="KW-1133">Transmembrane helix</keyword>
<keyword evidence="1" id="KW-0472">Membrane</keyword>
<dbReference type="EMBL" id="CALTRL010003865">
    <property type="protein sequence ID" value="CAH7682117.1"/>
    <property type="molecule type" value="Genomic_DNA"/>
</dbReference>
<organism evidence="2 3">
    <name type="scientific">Phakopsora pachyrhizi</name>
    <name type="common">Asian soybean rust disease fungus</name>
    <dbReference type="NCBI Taxonomy" id="170000"/>
    <lineage>
        <taxon>Eukaryota</taxon>
        <taxon>Fungi</taxon>
        <taxon>Dikarya</taxon>
        <taxon>Basidiomycota</taxon>
        <taxon>Pucciniomycotina</taxon>
        <taxon>Pucciniomycetes</taxon>
        <taxon>Pucciniales</taxon>
        <taxon>Phakopsoraceae</taxon>
        <taxon>Phakopsora</taxon>
    </lineage>
</organism>
<keyword evidence="1" id="KW-0812">Transmembrane</keyword>
<proteinExistence type="predicted"/>
<gene>
    <name evidence="2" type="ORF">PPACK8108_LOCUS14835</name>
</gene>
<comment type="caution">
    <text evidence="2">The sequence shown here is derived from an EMBL/GenBank/DDBJ whole genome shotgun (WGS) entry which is preliminary data.</text>
</comment>
<name>A0AAV0B7X4_PHAPC</name>
<dbReference type="Proteomes" id="UP001153365">
    <property type="component" value="Unassembled WGS sequence"/>
</dbReference>
<protein>
    <submittedName>
        <fullName evidence="2">Uncharacterized protein</fullName>
    </submittedName>
</protein>
<sequence>MRKYSKKNAFFLGSVSDDHRDHLGVRTRRKKKKKKKRMRRNTMMIYMIYSEADEETSVESLYRLKLGFPGLGNRFETDFALPKNAARGENRIEYLDRLHKPQAGVQPGVVVGMHPAIGSILIVIRITNDDWARRFEGDDCWMFLVIGMILVGLLPISVEEVFNLGEDFSWVSSSIPKLGTWKGFSTETRKLRSWFEKLELKFLMKTSTLKNARRRSTLFQLFLLAKILQRWETIDGVRWHQC</sequence>
<evidence type="ECO:0000313" key="2">
    <source>
        <dbReference type="EMBL" id="CAH7682117.1"/>
    </source>
</evidence>
<evidence type="ECO:0000313" key="3">
    <source>
        <dbReference type="Proteomes" id="UP001153365"/>
    </source>
</evidence>